<keyword evidence="1" id="KW-0812">Transmembrane</keyword>
<accession>A0A0L6W5K7</accession>
<dbReference type="RefSeq" id="WP_013120492.1">
    <property type="nucleotide sequence ID" value="NZ_LGTE01000002.1"/>
</dbReference>
<dbReference type="PANTHER" id="PTHR35793">
    <property type="entry name" value="INNER MEMBRANE PROTEIN YJIG"/>
    <property type="match status" value="1"/>
</dbReference>
<gene>
    <name evidence="3" type="ORF">Tfer_0489</name>
</gene>
<dbReference type="AlphaFoldDB" id="A0A0L6W5K7"/>
<dbReference type="Pfam" id="PF07670">
    <property type="entry name" value="Gate"/>
    <property type="match status" value="1"/>
</dbReference>
<dbReference type="EMBL" id="LGTE01000002">
    <property type="protein sequence ID" value="KNZ70810.1"/>
    <property type="molecule type" value="Genomic_DNA"/>
</dbReference>
<proteinExistence type="predicted"/>
<dbReference type="PANTHER" id="PTHR35793:SF2">
    <property type="entry name" value="INNER MEMBRANE PROTEIN YJIG"/>
    <property type="match status" value="1"/>
</dbReference>
<evidence type="ECO:0000259" key="2">
    <source>
        <dbReference type="Pfam" id="PF07670"/>
    </source>
</evidence>
<organism evidence="3 4">
    <name type="scientific">Thermincola ferriacetica</name>
    <dbReference type="NCBI Taxonomy" id="281456"/>
    <lineage>
        <taxon>Bacteria</taxon>
        <taxon>Bacillati</taxon>
        <taxon>Bacillota</taxon>
        <taxon>Clostridia</taxon>
        <taxon>Eubacteriales</taxon>
        <taxon>Thermincolaceae</taxon>
        <taxon>Thermincola</taxon>
    </lineage>
</organism>
<reference evidence="4" key="1">
    <citation type="submission" date="2015-07" db="EMBL/GenBank/DDBJ databases">
        <title>Complete Genome of Thermincola ferriacetica strain Z-0001T.</title>
        <authorList>
            <person name="Lusk B."/>
            <person name="Badalamenti J.P."/>
            <person name="Parameswaran P."/>
            <person name="Bond D.R."/>
            <person name="Torres C.I."/>
        </authorList>
    </citation>
    <scope>NUCLEOTIDE SEQUENCE [LARGE SCALE GENOMIC DNA]</scope>
    <source>
        <strain evidence="4">Z-0001</strain>
    </source>
</reference>
<evidence type="ECO:0000313" key="4">
    <source>
        <dbReference type="Proteomes" id="UP000037175"/>
    </source>
</evidence>
<dbReference type="GO" id="GO:0005886">
    <property type="term" value="C:plasma membrane"/>
    <property type="evidence" value="ECO:0007669"/>
    <property type="project" value="TreeGrafter"/>
</dbReference>
<keyword evidence="1" id="KW-0472">Membrane</keyword>
<dbReference type="Proteomes" id="UP000037175">
    <property type="component" value="Unassembled WGS sequence"/>
</dbReference>
<keyword evidence="4" id="KW-1185">Reference proteome</keyword>
<dbReference type="InterPro" id="IPR011642">
    <property type="entry name" value="Gate_dom"/>
</dbReference>
<sequence>MGFQAISTISKWAIPMLLLVIPFIAQARGVKVFETFVEGAEKGFETAIKTIPYLVAMMVAIGVFRASGAMDLFIEFVKPATDLIGVPPEVLPLGLMRPLSGGGALGITAELIKTYGPDSFIGRLASTLQGSTDTTFFVLTLYFGSVGVRKYRYSVMAGLAADITGFLASVYICYKVFG</sequence>
<dbReference type="PATRIC" id="fig|281456.6.peg.519"/>
<comment type="caution">
    <text evidence="3">The sequence shown here is derived from an EMBL/GenBank/DDBJ whole genome shotgun (WGS) entry which is preliminary data.</text>
</comment>
<dbReference type="InterPro" id="IPR052549">
    <property type="entry name" value="SpmB"/>
</dbReference>
<feature type="transmembrane region" description="Helical" evidence="1">
    <location>
        <begin position="155"/>
        <end position="177"/>
    </location>
</feature>
<feature type="transmembrane region" description="Helical" evidence="1">
    <location>
        <begin position="53"/>
        <end position="74"/>
    </location>
</feature>
<feature type="domain" description="Nucleoside transporter/FeoB GTPase Gate" evidence="2">
    <location>
        <begin position="48"/>
        <end position="147"/>
    </location>
</feature>
<evidence type="ECO:0000313" key="3">
    <source>
        <dbReference type="EMBL" id="KNZ70810.1"/>
    </source>
</evidence>
<name>A0A0L6W5K7_9FIRM</name>
<protein>
    <submittedName>
        <fullName evidence="3">Nucleoside recognition domain-containing protein</fullName>
    </submittedName>
</protein>
<keyword evidence="1" id="KW-1133">Transmembrane helix</keyword>
<evidence type="ECO:0000256" key="1">
    <source>
        <dbReference type="SAM" id="Phobius"/>
    </source>
</evidence>